<dbReference type="OrthoDB" id="71260at2759"/>
<dbReference type="EnsemblMetazoa" id="CapteT21517">
    <property type="protein sequence ID" value="CapteP21517"/>
    <property type="gene ID" value="CapteG21517"/>
</dbReference>
<gene>
    <name evidence="1" type="ORF">CAPTEDRAFT_21517</name>
</gene>
<evidence type="ECO:0000313" key="1">
    <source>
        <dbReference type="EMBL" id="ELU12177.1"/>
    </source>
</evidence>
<sequence>MELAMMVSDELYALTKGRRPHLIINRLHRGKLDCNCDREKASFDVPEAVVAWEEFHGFIESAKAAIGKRGLFLDFHGHTHSENLVELGYTVSKEDLNSQNFIPEHSSILNLIKSNVNEDPTDILSGALSFGGILSEEGYPCVPSPWNPTPGLGDYYSGGYNTDRHGSKHGGVIDGIQVESPKCVRTKTGLVPYSKSLARTVERFRQLYYAD</sequence>
<dbReference type="EMBL" id="AMQN01000821">
    <property type="status" value="NOT_ANNOTATED_CDS"/>
    <property type="molecule type" value="Genomic_DNA"/>
</dbReference>
<name>R7V128_CAPTE</name>
<keyword evidence="3" id="KW-1185">Reference proteome</keyword>
<reference evidence="3" key="1">
    <citation type="submission" date="2012-12" db="EMBL/GenBank/DDBJ databases">
        <authorList>
            <person name="Hellsten U."/>
            <person name="Grimwood J."/>
            <person name="Chapman J.A."/>
            <person name="Shapiro H."/>
            <person name="Aerts A."/>
            <person name="Otillar R.P."/>
            <person name="Terry A.Y."/>
            <person name="Boore J.L."/>
            <person name="Simakov O."/>
            <person name="Marletaz F."/>
            <person name="Cho S.-J."/>
            <person name="Edsinger-Gonzales E."/>
            <person name="Havlak P."/>
            <person name="Kuo D.-H."/>
            <person name="Larsson T."/>
            <person name="Lv J."/>
            <person name="Arendt D."/>
            <person name="Savage R."/>
            <person name="Osoegawa K."/>
            <person name="de Jong P."/>
            <person name="Lindberg D.R."/>
            <person name="Seaver E.C."/>
            <person name="Weisblat D.A."/>
            <person name="Putnam N.H."/>
            <person name="Grigoriev I.V."/>
            <person name="Rokhsar D.S."/>
        </authorList>
    </citation>
    <scope>NUCLEOTIDE SEQUENCE</scope>
    <source>
        <strain evidence="3">I ESC-2004</strain>
    </source>
</reference>
<reference evidence="2" key="3">
    <citation type="submission" date="2015-06" db="UniProtKB">
        <authorList>
            <consortium name="EnsemblMetazoa"/>
        </authorList>
    </citation>
    <scope>IDENTIFICATION</scope>
</reference>
<dbReference type="EMBL" id="KB296161">
    <property type="protein sequence ID" value="ELU12177.1"/>
    <property type="molecule type" value="Genomic_DNA"/>
</dbReference>
<dbReference type="HOGENOM" id="CLU_063862_0_0_1"/>
<evidence type="ECO:0000313" key="2">
    <source>
        <dbReference type="EnsemblMetazoa" id="CapteP21517"/>
    </source>
</evidence>
<dbReference type="AlphaFoldDB" id="R7V128"/>
<accession>R7V128</accession>
<protein>
    <submittedName>
        <fullName evidence="1 2">Uncharacterized protein</fullName>
    </submittedName>
</protein>
<reference evidence="1 3" key="2">
    <citation type="journal article" date="2013" name="Nature">
        <title>Insights into bilaterian evolution from three spiralian genomes.</title>
        <authorList>
            <person name="Simakov O."/>
            <person name="Marletaz F."/>
            <person name="Cho S.J."/>
            <person name="Edsinger-Gonzales E."/>
            <person name="Havlak P."/>
            <person name="Hellsten U."/>
            <person name="Kuo D.H."/>
            <person name="Larsson T."/>
            <person name="Lv J."/>
            <person name="Arendt D."/>
            <person name="Savage R."/>
            <person name="Osoegawa K."/>
            <person name="de Jong P."/>
            <person name="Grimwood J."/>
            <person name="Chapman J.A."/>
            <person name="Shapiro H."/>
            <person name="Aerts A."/>
            <person name="Otillar R.P."/>
            <person name="Terry A.Y."/>
            <person name="Boore J.L."/>
            <person name="Grigoriev I.V."/>
            <person name="Lindberg D.R."/>
            <person name="Seaver E.C."/>
            <person name="Weisblat D.A."/>
            <person name="Putnam N.H."/>
            <person name="Rokhsar D.S."/>
        </authorList>
    </citation>
    <scope>NUCLEOTIDE SEQUENCE</scope>
    <source>
        <strain evidence="1 3">I ESC-2004</strain>
    </source>
</reference>
<dbReference type="Proteomes" id="UP000014760">
    <property type="component" value="Unassembled WGS sequence"/>
</dbReference>
<organism evidence="1">
    <name type="scientific">Capitella teleta</name>
    <name type="common">Polychaete worm</name>
    <dbReference type="NCBI Taxonomy" id="283909"/>
    <lineage>
        <taxon>Eukaryota</taxon>
        <taxon>Metazoa</taxon>
        <taxon>Spiralia</taxon>
        <taxon>Lophotrochozoa</taxon>
        <taxon>Annelida</taxon>
        <taxon>Polychaeta</taxon>
        <taxon>Sedentaria</taxon>
        <taxon>Scolecida</taxon>
        <taxon>Capitellidae</taxon>
        <taxon>Capitella</taxon>
    </lineage>
</organism>
<proteinExistence type="predicted"/>
<evidence type="ECO:0000313" key="3">
    <source>
        <dbReference type="Proteomes" id="UP000014760"/>
    </source>
</evidence>
<dbReference type="Gene3D" id="3.40.630.40">
    <property type="entry name" value="Zn-dependent exopeptidases"/>
    <property type="match status" value="1"/>
</dbReference>